<evidence type="ECO:0000313" key="3">
    <source>
        <dbReference type="Proteomes" id="UP000000599"/>
    </source>
</evidence>
<dbReference type="OrthoDB" id="10401910at2759"/>
<dbReference type="VEuPathDB" id="FungiDB:DEHA2G10736g"/>
<keyword evidence="1" id="KW-0812">Transmembrane</keyword>
<evidence type="ECO:0000313" key="2">
    <source>
        <dbReference type="EMBL" id="CAG90490.2"/>
    </source>
</evidence>
<organism evidence="2 3">
    <name type="scientific">Debaryomyces hansenii (strain ATCC 36239 / CBS 767 / BCRC 21394 / JCM 1990 / NBRC 0083 / IGC 2968)</name>
    <name type="common">Yeast</name>
    <name type="synonym">Torulaspora hansenii</name>
    <dbReference type="NCBI Taxonomy" id="284592"/>
    <lineage>
        <taxon>Eukaryota</taxon>
        <taxon>Fungi</taxon>
        <taxon>Dikarya</taxon>
        <taxon>Ascomycota</taxon>
        <taxon>Saccharomycotina</taxon>
        <taxon>Pichiomycetes</taxon>
        <taxon>Debaryomycetaceae</taxon>
        <taxon>Debaryomyces</taxon>
    </lineage>
</organism>
<sequence length="326" mass="36567">MDGISGLSGRIGGRIGSDEEIFDRVWKNMGFIENMPLSEVYGLLKNIEDESCKKRQMANDPGVVVMAQMVINRVQDMFGEQAERISISKEDSVMILEWIVDEGYEGAETVPQGLAGRRFSVCDSDEMSDDETASLMEFDQMGCKRSVSVPSSICDSHIDMACSQKTKEFSLGEILDDLEEYHHTIEMNFASLENRLVGLKSQNAYHLQYLKNVGTINDGLCEKVRSMRYEVSEVQQELAKLTEVAHPNPTDPKPIWAQTDLVTTTMSPEDTQVYHRLTKSDAESTHISTHNATHNTATHTTTHKTTTISIAFISIIIFMISFFTSK</sequence>
<dbReference type="Proteomes" id="UP000000599">
    <property type="component" value="Chromosome G"/>
</dbReference>
<evidence type="ECO:0000256" key="1">
    <source>
        <dbReference type="SAM" id="Phobius"/>
    </source>
</evidence>
<dbReference type="EMBL" id="CR382139">
    <property type="protein sequence ID" value="CAG90490.2"/>
    <property type="molecule type" value="Genomic_DNA"/>
</dbReference>
<keyword evidence="1" id="KW-0472">Membrane</keyword>
<dbReference type="HOGENOM" id="CLU_852642_0_0_1"/>
<name>Q6BIG2_DEBHA</name>
<dbReference type="KEGG" id="dha:DEHA2G10736g"/>
<dbReference type="GeneID" id="2904913"/>
<gene>
    <name evidence="2" type="ordered locus">DEHA2G10736g</name>
</gene>
<feature type="transmembrane region" description="Helical" evidence="1">
    <location>
        <begin position="306"/>
        <end position="324"/>
    </location>
</feature>
<proteinExistence type="predicted"/>
<reference evidence="2 3" key="1">
    <citation type="journal article" date="2004" name="Nature">
        <title>Genome evolution in yeasts.</title>
        <authorList>
            <consortium name="Genolevures"/>
            <person name="Dujon B."/>
            <person name="Sherman D."/>
            <person name="Fischer G."/>
            <person name="Durrens P."/>
            <person name="Casaregola S."/>
            <person name="Lafontaine I."/>
            <person name="de Montigny J."/>
            <person name="Marck C."/>
            <person name="Neuveglise C."/>
            <person name="Talla E."/>
            <person name="Goffard N."/>
            <person name="Frangeul L."/>
            <person name="Aigle M."/>
            <person name="Anthouard V."/>
            <person name="Babour A."/>
            <person name="Barbe V."/>
            <person name="Barnay S."/>
            <person name="Blanchin S."/>
            <person name="Beckerich J.M."/>
            <person name="Beyne E."/>
            <person name="Bleykasten C."/>
            <person name="Boisrame A."/>
            <person name="Boyer J."/>
            <person name="Cattolico L."/>
            <person name="Confanioleri F."/>
            <person name="de Daruvar A."/>
            <person name="Despons L."/>
            <person name="Fabre E."/>
            <person name="Fairhead C."/>
            <person name="Ferry-Dumazet H."/>
            <person name="Groppi A."/>
            <person name="Hantraye F."/>
            <person name="Hennequin C."/>
            <person name="Jauniaux N."/>
            <person name="Joyet P."/>
            <person name="Kachouri R."/>
            <person name="Kerrest A."/>
            <person name="Koszul R."/>
            <person name="Lemaire M."/>
            <person name="Lesur I."/>
            <person name="Ma L."/>
            <person name="Muller H."/>
            <person name="Nicaud J.M."/>
            <person name="Nikolski M."/>
            <person name="Oztas S."/>
            <person name="Ozier-Kalogeropoulos O."/>
            <person name="Pellenz S."/>
            <person name="Potier S."/>
            <person name="Richard G.F."/>
            <person name="Straub M.L."/>
            <person name="Suleau A."/>
            <person name="Swennene D."/>
            <person name="Tekaia F."/>
            <person name="Wesolowski-Louvel M."/>
            <person name="Westhof E."/>
            <person name="Wirth B."/>
            <person name="Zeniou-Meyer M."/>
            <person name="Zivanovic I."/>
            <person name="Bolotin-Fukuhara M."/>
            <person name="Thierry A."/>
            <person name="Bouchier C."/>
            <person name="Caudron B."/>
            <person name="Scarpelli C."/>
            <person name="Gaillardin C."/>
            <person name="Weissenbach J."/>
            <person name="Wincker P."/>
            <person name="Souciet J.L."/>
        </authorList>
    </citation>
    <scope>NUCLEOTIDE SEQUENCE [LARGE SCALE GENOMIC DNA]</scope>
    <source>
        <strain evidence="3">ATCC 36239 / CBS 767 / BCRC 21394 / JCM 1990 / NBRC 0083 / IGC 2968</strain>
    </source>
</reference>
<protein>
    <submittedName>
        <fullName evidence="2">DEHA2G10736p</fullName>
    </submittedName>
</protein>
<dbReference type="AlphaFoldDB" id="Q6BIG2"/>
<accession>Q6BIG2</accession>
<keyword evidence="3" id="KW-1185">Reference proteome</keyword>
<dbReference type="InParanoid" id="Q6BIG2"/>
<keyword evidence="1" id="KW-1133">Transmembrane helix</keyword>
<dbReference type="RefSeq" id="XP_462009.2">
    <property type="nucleotide sequence ID" value="XM_462009.1"/>
</dbReference>